<dbReference type="AlphaFoldDB" id="A0A9Q1C333"/>
<feature type="domain" description="EGF-like" evidence="4">
    <location>
        <begin position="136"/>
        <end position="174"/>
    </location>
</feature>
<feature type="domain" description="CUB" evidence="3">
    <location>
        <begin position="4"/>
        <end position="136"/>
    </location>
</feature>
<dbReference type="InterPro" id="IPR035914">
    <property type="entry name" value="Sperma_CUB_dom_sf"/>
</dbReference>
<name>A0A9Q1C333_HOLLE</name>
<keyword evidence="6" id="KW-1185">Reference proteome</keyword>
<evidence type="ECO:0000259" key="3">
    <source>
        <dbReference type="PROSITE" id="PS01180"/>
    </source>
</evidence>
<evidence type="ECO:0000256" key="2">
    <source>
        <dbReference type="PROSITE-ProRule" id="PRU00076"/>
    </source>
</evidence>
<dbReference type="PROSITE" id="PS50026">
    <property type="entry name" value="EGF_3"/>
    <property type="match status" value="1"/>
</dbReference>
<dbReference type="OrthoDB" id="58529at2759"/>
<organism evidence="5 6">
    <name type="scientific">Holothuria leucospilota</name>
    <name type="common">Black long sea cucumber</name>
    <name type="synonym">Mertensiothuria leucospilota</name>
    <dbReference type="NCBI Taxonomy" id="206669"/>
    <lineage>
        <taxon>Eukaryota</taxon>
        <taxon>Metazoa</taxon>
        <taxon>Echinodermata</taxon>
        <taxon>Eleutherozoa</taxon>
        <taxon>Echinozoa</taxon>
        <taxon>Holothuroidea</taxon>
        <taxon>Aspidochirotacea</taxon>
        <taxon>Aspidochirotida</taxon>
        <taxon>Holothuriidae</taxon>
        <taxon>Holothuria</taxon>
    </lineage>
</organism>
<evidence type="ECO:0000259" key="4">
    <source>
        <dbReference type="PROSITE" id="PS50026"/>
    </source>
</evidence>
<dbReference type="CDD" id="cd00054">
    <property type="entry name" value="EGF_CA"/>
    <property type="match status" value="1"/>
</dbReference>
<evidence type="ECO:0000313" key="6">
    <source>
        <dbReference type="Proteomes" id="UP001152320"/>
    </source>
</evidence>
<comment type="caution">
    <text evidence="5">The sequence shown here is derived from an EMBL/GenBank/DDBJ whole genome shotgun (WGS) entry which is preliminary data.</text>
</comment>
<dbReference type="Gene3D" id="2.60.120.290">
    <property type="entry name" value="Spermadhesin, CUB domain"/>
    <property type="match status" value="1"/>
</dbReference>
<dbReference type="SUPFAM" id="SSF57196">
    <property type="entry name" value="EGF/Laminin"/>
    <property type="match status" value="1"/>
</dbReference>
<evidence type="ECO:0000313" key="5">
    <source>
        <dbReference type="EMBL" id="KAJ8037736.1"/>
    </source>
</evidence>
<dbReference type="Proteomes" id="UP001152320">
    <property type="component" value="Chromosome 8"/>
</dbReference>
<feature type="disulfide bond" evidence="2">
    <location>
        <begin position="164"/>
        <end position="173"/>
    </location>
</feature>
<accession>A0A9Q1C333</accession>
<dbReference type="PROSITE" id="PS01180">
    <property type="entry name" value="CUB"/>
    <property type="match status" value="1"/>
</dbReference>
<evidence type="ECO:0000256" key="1">
    <source>
        <dbReference type="ARBA" id="ARBA00023157"/>
    </source>
</evidence>
<dbReference type="EMBL" id="JAIZAY010000008">
    <property type="protein sequence ID" value="KAJ8037736.1"/>
    <property type="molecule type" value="Genomic_DNA"/>
</dbReference>
<dbReference type="Gene3D" id="2.10.25.10">
    <property type="entry name" value="Laminin"/>
    <property type="match status" value="1"/>
</dbReference>
<dbReference type="InterPro" id="IPR000742">
    <property type="entry name" value="EGF"/>
</dbReference>
<dbReference type="SUPFAM" id="SSF49854">
    <property type="entry name" value="Spermadhesin, CUB domain"/>
    <property type="match status" value="1"/>
</dbReference>
<dbReference type="PROSITE" id="PS00022">
    <property type="entry name" value="EGF_1"/>
    <property type="match status" value="1"/>
</dbReference>
<protein>
    <submittedName>
        <fullName evidence="5">Fibropellin-3</fullName>
    </submittedName>
</protein>
<keyword evidence="1 2" id="KW-1015">Disulfide bond</keyword>
<reference evidence="5" key="1">
    <citation type="submission" date="2021-10" db="EMBL/GenBank/DDBJ databases">
        <title>Tropical sea cucumber genome reveals ecological adaptation and Cuvierian tubules defense mechanism.</title>
        <authorList>
            <person name="Chen T."/>
        </authorList>
    </citation>
    <scope>NUCLEOTIDE SEQUENCE</scope>
    <source>
        <strain evidence="5">Nanhai2018</strain>
        <tissue evidence="5">Muscle</tissue>
    </source>
</reference>
<dbReference type="Pfam" id="PF00431">
    <property type="entry name" value="CUB"/>
    <property type="match status" value="1"/>
</dbReference>
<comment type="caution">
    <text evidence="2">Lacks conserved residue(s) required for the propagation of feature annotation.</text>
</comment>
<gene>
    <name evidence="5" type="ORF">HOLleu_18629</name>
</gene>
<feature type="disulfide bond" evidence="2">
    <location>
        <begin position="145"/>
        <end position="162"/>
    </location>
</feature>
<dbReference type="PANTHER" id="PTHR24255">
    <property type="entry name" value="COMPLEMENT COMPONENT 1, S SUBCOMPONENT-RELATED"/>
    <property type="match status" value="1"/>
</dbReference>
<sequence>MKICFRSLSTDAFSDAERCFNWPNDCSTASFFSPNFPEPYPSQLRKLYQIFVPTATAITLVFNSPFEVEEKDTVFIGAGFQLPEDLEISSAIGDSFSFSGNQAPVSLTLESDVVWILFETDSSSELRGWFVQWSATTNPCVWEPCLNGGVCIPNFQANTYSCTCTSCFFGERCEFGKCFFFIAL</sequence>
<dbReference type="SMART" id="SM00042">
    <property type="entry name" value="CUB"/>
    <property type="match status" value="1"/>
</dbReference>
<dbReference type="CDD" id="cd00041">
    <property type="entry name" value="CUB"/>
    <property type="match status" value="1"/>
</dbReference>
<keyword evidence="2" id="KW-0245">EGF-like domain</keyword>
<proteinExistence type="predicted"/>
<dbReference type="InterPro" id="IPR000859">
    <property type="entry name" value="CUB_dom"/>
</dbReference>